<dbReference type="SUPFAM" id="SSF56487">
    <property type="entry name" value="SRCR-like"/>
    <property type="match status" value="2"/>
</dbReference>
<dbReference type="Pfam" id="PF00530">
    <property type="entry name" value="SRCR"/>
    <property type="match status" value="2"/>
</dbReference>
<evidence type="ECO:0000313" key="15">
    <source>
        <dbReference type="Proteomes" id="UP000694621"/>
    </source>
</evidence>
<evidence type="ECO:0000256" key="9">
    <source>
        <dbReference type="PROSITE-ProRule" id="PRU00196"/>
    </source>
</evidence>
<gene>
    <name evidence="13" type="primary">CD6</name>
    <name evidence="13" type="ORF">AMEX_G4375</name>
</gene>
<dbReference type="Proteomes" id="UP000694621">
    <property type="component" value="Unplaced"/>
</dbReference>
<feature type="domain" description="SRCR" evidence="12">
    <location>
        <begin position="329"/>
        <end position="429"/>
    </location>
</feature>
<keyword evidence="4" id="KW-0677">Repeat</keyword>
<evidence type="ECO:0000313" key="14">
    <source>
        <dbReference type="Ensembl" id="ENSAMXP00005008595.1"/>
    </source>
</evidence>
<dbReference type="FunFam" id="3.10.250.10:FF:000010">
    <property type="entry name" value="T-cell differentiation antigen CD6"/>
    <property type="match status" value="1"/>
</dbReference>
<feature type="compositionally biased region" description="Polar residues" evidence="10">
    <location>
        <begin position="541"/>
        <end position="551"/>
    </location>
</feature>
<feature type="chain" id="PRO_5044668915" evidence="11">
    <location>
        <begin position="19"/>
        <end position="745"/>
    </location>
</feature>
<evidence type="ECO:0000256" key="3">
    <source>
        <dbReference type="ARBA" id="ARBA00022729"/>
    </source>
</evidence>
<keyword evidence="8" id="KW-0325">Glycoprotein</keyword>
<dbReference type="Ensembl" id="ENSAMXT00005009618.1">
    <property type="protein sequence ID" value="ENSAMXP00005008595.1"/>
    <property type="gene ID" value="ENSAMXG00005004990.1"/>
</dbReference>
<dbReference type="Proteomes" id="UP000752171">
    <property type="component" value="Unassembled WGS sequence"/>
</dbReference>
<dbReference type="PROSITE" id="PS50287">
    <property type="entry name" value="SRCR_2"/>
    <property type="match status" value="2"/>
</dbReference>
<keyword evidence="6" id="KW-0472">Membrane</keyword>
<keyword evidence="3 11" id="KW-0732">Signal</keyword>
<reference evidence="13 16" key="1">
    <citation type="submission" date="2021-07" db="EMBL/GenBank/DDBJ databases">
        <authorList>
            <person name="Imarazene B."/>
            <person name="Zahm M."/>
            <person name="Klopp C."/>
            <person name="Cabau C."/>
            <person name="Beille S."/>
            <person name="Jouanno E."/>
            <person name="Castinel A."/>
            <person name="Lluch J."/>
            <person name="Gil L."/>
            <person name="Kuchtly C."/>
            <person name="Lopez Roques C."/>
            <person name="Donnadieu C."/>
            <person name="Parrinello H."/>
            <person name="Journot L."/>
            <person name="Du K."/>
            <person name="Schartl M."/>
            <person name="Retaux S."/>
            <person name="Guiguen Y."/>
        </authorList>
    </citation>
    <scope>NUCLEOTIDE SEQUENCE [LARGE SCALE GENOMIC DNA]</scope>
    <source>
        <strain evidence="13">Pach_M1</strain>
        <tissue evidence="13">Testis</tissue>
    </source>
</reference>
<evidence type="ECO:0000313" key="16">
    <source>
        <dbReference type="Proteomes" id="UP000752171"/>
    </source>
</evidence>
<evidence type="ECO:0000256" key="1">
    <source>
        <dbReference type="ARBA" id="ARBA00004167"/>
    </source>
</evidence>
<protein>
    <submittedName>
        <fullName evidence="13">Antigen WC1.1-like</fullName>
    </submittedName>
    <submittedName>
        <fullName evidence="14">CD6 molecule</fullName>
    </submittedName>
</protein>
<dbReference type="InterPro" id="IPR001190">
    <property type="entry name" value="SRCR"/>
</dbReference>
<organism evidence="14 15">
    <name type="scientific">Astyanax mexicanus</name>
    <name type="common">Blind cave fish</name>
    <name type="synonym">Astyanax fasciatus mexicanus</name>
    <dbReference type="NCBI Taxonomy" id="7994"/>
    <lineage>
        <taxon>Eukaryota</taxon>
        <taxon>Metazoa</taxon>
        <taxon>Chordata</taxon>
        <taxon>Craniata</taxon>
        <taxon>Vertebrata</taxon>
        <taxon>Euteleostomi</taxon>
        <taxon>Actinopterygii</taxon>
        <taxon>Neopterygii</taxon>
        <taxon>Teleostei</taxon>
        <taxon>Ostariophysi</taxon>
        <taxon>Characiformes</taxon>
        <taxon>Characoidei</taxon>
        <taxon>Acestrorhamphidae</taxon>
        <taxon>Acestrorhamphinae</taxon>
        <taxon>Astyanax</taxon>
    </lineage>
</organism>
<feature type="signal peptide" evidence="11">
    <location>
        <begin position="1"/>
        <end position="18"/>
    </location>
</feature>
<dbReference type="GO" id="GO:0031638">
    <property type="term" value="P:zymogen activation"/>
    <property type="evidence" value="ECO:0007669"/>
    <property type="project" value="TreeGrafter"/>
</dbReference>
<evidence type="ECO:0000313" key="13">
    <source>
        <dbReference type="EMBL" id="KAG9278919.1"/>
    </source>
</evidence>
<dbReference type="OMA" id="SEQICQD"/>
<name>A0A8B9H8E6_ASTMX</name>
<evidence type="ECO:0000256" key="7">
    <source>
        <dbReference type="ARBA" id="ARBA00023157"/>
    </source>
</evidence>
<dbReference type="GO" id="GO:0004252">
    <property type="term" value="F:serine-type endopeptidase activity"/>
    <property type="evidence" value="ECO:0007669"/>
    <property type="project" value="TreeGrafter"/>
</dbReference>
<sequence length="745" mass="81162">MEVFRTVVVLQALVCCEALQNFTTLKPTDREERGEEIQLFVTQGFRPCSWTMTSPGENGSWPVFRKPLQPLAAAVCESLGCGKVYQLMEKSADPNSTCLTGCSVRNSSVISCSRAAAADCSVVSEVICDALYVTPGSRHCVWTLRSPKAELSVTLSEEAVQRLPAEICLSLGCGKAFHQKTIRAPANSTCLTDCTYDSSRLRNCSSVISSNCLVLSEIICGNSQVRLAGGSYRCDGRVELWREGQWGTVCDDGWDKQDADVVCAQLGCGSSTSVLVQGRPYGQGTGPILRDELNCTGEESSLWECPAVMGDHDCGHKEDAGVVCSEYSLRLTGGRDRCSGRVEVYREGAWGTVCDDPWDKDSAALACSMLNCGDAGHFTGLKERFTHINGTLWYYSCSKTDTILWNCEEMQIPAASHICDNKAAGVICTKSIEFLVPSTTKATTPVLTTVEMTTPTPKSPWSLELLGCISLSSALLIALIMNFILCCCAKKRKAHTVQQQYPNLQNTAEPEENNYRDSVHLVKVTNNDHTSNAQRIPPPMWTQSSIESGSYDTDYEPSDSGPDSSFPLSTFRNSMRYSAEGRTPGLHNTNLQSVTEEDSGGPGDAAVMRGYQQPYVPNGAFQGVAAAPSEDSFETSSTSSGECYENTVPCNAENYENTEENRSDLQTGMKPPHPVLTNHITENFLNQTEDDSQGLVRKLSSGEDSPIYSPVSADMDLYSPVSTRTDPYSSDSDYDDVAYIHRADQ</sequence>
<feature type="compositionally biased region" description="Polar residues" evidence="10">
    <location>
        <begin position="561"/>
        <end position="576"/>
    </location>
</feature>
<dbReference type="AlphaFoldDB" id="A0A8B9H8E6"/>
<comment type="subcellular location">
    <subcellularLocation>
        <location evidence="1">Membrane</location>
        <topology evidence="1">Single-pass membrane protein</topology>
    </subcellularLocation>
</comment>
<dbReference type="InterPro" id="IPR036772">
    <property type="entry name" value="SRCR-like_dom_sf"/>
</dbReference>
<feature type="region of interest" description="Disordered" evidence="10">
    <location>
        <begin position="627"/>
        <end position="648"/>
    </location>
</feature>
<accession>A0A8B9H8E6</accession>
<dbReference type="PANTHER" id="PTHR48071:SF27">
    <property type="entry name" value="SCAVENGER RECEPTOR CYSTEINE-RICH TYPE 1 PROTEIN M130-LIKE"/>
    <property type="match status" value="1"/>
</dbReference>
<evidence type="ECO:0000256" key="6">
    <source>
        <dbReference type="ARBA" id="ARBA00023136"/>
    </source>
</evidence>
<dbReference type="PROSITE" id="PS00420">
    <property type="entry name" value="SRCR_1"/>
    <property type="match status" value="1"/>
</dbReference>
<dbReference type="EMBL" id="JAICCE010000003">
    <property type="protein sequence ID" value="KAG9278919.1"/>
    <property type="molecule type" value="Genomic_DNA"/>
</dbReference>
<evidence type="ECO:0000259" key="12">
    <source>
        <dbReference type="PROSITE" id="PS50287"/>
    </source>
</evidence>
<keyword evidence="7 9" id="KW-1015">Disulfide bond</keyword>
<evidence type="ECO:0000256" key="10">
    <source>
        <dbReference type="SAM" id="MobiDB-lite"/>
    </source>
</evidence>
<comment type="caution">
    <text evidence="9">Lacks conserved residue(s) required for the propagation of feature annotation.</text>
</comment>
<feature type="region of interest" description="Disordered" evidence="10">
    <location>
        <begin position="691"/>
        <end position="736"/>
    </location>
</feature>
<dbReference type="SMART" id="SM00202">
    <property type="entry name" value="SR"/>
    <property type="match status" value="2"/>
</dbReference>
<evidence type="ECO:0000256" key="4">
    <source>
        <dbReference type="ARBA" id="ARBA00022737"/>
    </source>
</evidence>
<dbReference type="PRINTS" id="PR00258">
    <property type="entry name" value="SPERACTRCPTR"/>
</dbReference>
<evidence type="ECO:0000256" key="11">
    <source>
        <dbReference type="SAM" id="SignalP"/>
    </source>
</evidence>
<keyword evidence="5" id="KW-1133">Transmembrane helix</keyword>
<dbReference type="GO" id="GO:0005886">
    <property type="term" value="C:plasma membrane"/>
    <property type="evidence" value="ECO:0007669"/>
    <property type="project" value="TreeGrafter"/>
</dbReference>
<dbReference type="OrthoDB" id="536948at2759"/>
<evidence type="ECO:0000256" key="5">
    <source>
        <dbReference type="ARBA" id="ARBA00022989"/>
    </source>
</evidence>
<evidence type="ECO:0000256" key="2">
    <source>
        <dbReference type="ARBA" id="ARBA00022692"/>
    </source>
</evidence>
<dbReference type="Gene3D" id="3.10.250.10">
    <property type="entry name" value="SRCR-like domain"/>
    <property type="match status" value="2"/>
</dbReference>
<feature type="disulfide bond" evidence="9">
    <location>
        <begin position="295"/>
        <end position="305"/>
    </location>
</feature>
<keyword evidence="2" id="KW-0812">Transmembrane</keyword>
<feature type="disulfide bond" evidence="9">
    <location>
        <begin position="397"/>
        <end position="407"/>
    </location>
</feature>
<feature type="disulfide bond" evidence="9">
    <location>
        <begin position="367"/>
        <end position="428"/>
    </location>
</feature>
<dbReference type="KEGG" id="amex:103029177"/>
<feature type="disulfide bond" evidence="9">
    <location>
        <begin position="250"/>
        <end position="314"/>
    </location>
</feature>
<evidence type="ECO:0000256" key="8">
    <source>
        <dbReference type="ARBA" id="ARBA00023180"/>
    </source>
</evidence>
<proteinExistence type="predicted"/>
<reference evidence="14" key="2">
    <citation type="submission" date="2025-05" db="UniProtKB">
        <authorList>
            <consortium name="Ensembl"/>
        </authorList>
    </citation>
    <scope>IDENTIFICATION</scope>
</reference>
<feature type="domain" description="SRCR" evidence="12">
    <location>
        <begin position="225"/>
        <end position="325"/>
    </location>
</feature>
<dbReference type="PANTHER" id="PTHR48071">
    <property type="entry name" value="SRCR DOMAIN-CONTAINING PROTEIN"/>
    <property type="match status" value="1"/>
</dbReference>
<dbReference type="FunFam" id="3.10.250.10:FF:000016">
    <property type="entry name" value="Scavenger receptor cysteine-rich protein type 12"/>
    <property type="match status" value="1"/>
</dbReference>
<feature type="region of interest" description="Disordered" evidence="10">
    <location>
        <begin position="528"/>
        <end position="606"/>
    </location>
</feature>
<feature type="disulfide bond" evidence="9">
    <location>
        <begin position="263"/>
        <end position="324"/>
    </location>
</feature>